<feature type="domain" description="HTH cro/C1-type" evidence="1">
    <location>
        <begin position="4"/>
        <end position="76"/>
    </location>
</feature>
<evidence type="ECO:0000259" key="1">
    <source>
        <dbReference type="SMART" id="SM00530"/>
    </source>
</evidence>
<dbReference type="Proteomes" id="UP001500037">
    <property type="component" value="Unassembled WGS sequence"/>
</dbReference>
<dbReference type="PANTHER" id="PTHR35010">
    <property type="entry name" value="BLL4672 PROTEIN-RELATED"/>
    <property type="match status" value="1"/>
</dbReference>
<dbReference type="Pfam" id="PF13560">
    <property type="entry name" value="HTH_31"/>
    <property type="match status" value="1"/>
</dbReference>
<reference evidence="2 3" key="1">
    <citation type="journal article" date="2019" name="Int. J. Syst. Evol. Microbiol.">
        <title>The Global Catalogue of Microorganisms (GCM) 10K type strain sequencing project: providing services to taxonomists for standard genome sequencing and annotation.</title>
        <authorList>
            <consortium name="The Broad Institute Genomics Platform"/>
            <consortium name="The Broad Institute Genome Sequencing Center for Infectious Disease"/>
            <person name="Wu L."/>
            <person name="Ma J."/>
        </authorList>
    </citation>
    <scope>NUCLEOTIDE SEQUENCE [LARGE SCALE GENOMIC DNA]</scope>
    <source>
        <strain evidence="2 3">JCM 13004</strain>
    </source>
</reference>
<dbReference type="InterPro" id="IPR041413">
    <property type="entry name" value="MLTR_LBD"/>
</dbReference>
<dbReference type="Gene3D" id="1.10.260.40">
    <property type="entry name" value="lambda repressor-like DNA-binding domains"/>
    <property type="match status" value="1"/>
</dbReference>
<dbReference type="SMART" id="SM00530">
    <property type="entry name" value="HTH_XRE"/>
    <property type="match status" value="1"/>
</dbReference>
<evidence type="ECO:0000313" key="3">
    <source>
        <dbReference type="Proteomes" id="UP001500037"/>
    </source>
</evidence>
<dbReference type="Pfam" id="PF17765">
    <property type="entry name" value="MLTR_LBD"/>
    <property type="match status" value="1"/>
</dbReference>
<proteinExistence type="predicted"/>
<organism evidence="2 3">
    <name type="scientific">Kitasatospora nipponensis</name>
    <dbReference type="NCBI Taxonomy" id="258049"/>
    <lineage>
        <taxon>Bacteria</taxon>
        <taxon>Bacillati</taxon>
        <taxon>Actinomycetota</taxon>
        <taxon>Actinomycetes</taxon>
        <taxon>Kitasatosporales</taxon>
        <taxon>Streptomycetaceae</taxon>
        <taxon>Kitasatospora</taxon>
    </lineage>
</organism>
<protein>
    <submittedName>
        <fullName evidence="2">Helix-turn-helix transcriptional regulator</fullName>
    </submittedName>
</protein>
<dbReference type="Gene3D" id="3.30.450.180">
    <property type="match status" value="1"/>
</dbReference>
<dbReference type="EMBL" id="BAAALF010000020">
    <property type="protein sequence ID" value="GAA1227509.1"/>
    <property type="molecule type" value="Genomic_DNA"/>
</dbReference>
<dbReference type="InterPro" id="IPR010982">
    <property type="entry name" value="Lambda_DNA-bd_dom_sf"/>
</dbReference>
<comment type="caution">
    <text evidence="2">The sequence shown here is derived from an EMBL/GenBank/DDBJ whole genome shotgun (WGS) entry which is preliminary data.</text>
</comment>
<dbReference type="SUPFAM" id="SSF47413">
    <property type="entry name" value="lambda repressor-like DNA-binding domains"/>
    <property type="match status" value="1"/>
</dbReference>
<evidence type="ECO:0000313" key="2">
    <source>
        <dbReference type="EMBL" id="GAA1227509.1"/>
    </source>
</evidence>
<gene>
    <name evidence="2" type="ORF">GCM10009665_17500</name>
</gene>
<keyword evidence="3" id="KW-1185">Reference proteome</keyword>
<dbReference type="PANTHER" id="PTHR35010:SF2">
    <property type="entry name" value="BLL4672 PROTEIN"/>
    <property type="match status" value="1"/>
</dbReference>
<dbReference type="InterPro" id="IPR001387">
    <property type="entry name" value="Cro/C1-type_HTH"/>
</dbReference>
<name>A0ABN1VYE1_9ACTN</name>
<sequence length="283" mass="30894">MAAFLRAARARIRPEDVGLRGGGRRRTPGLRRQEVAELAAVSVDWYIRVEQGRVGAPGSAVLDAIGAALRLTPAEREYLHLTARGEAPPRRHVAAPVSASLRAVLDGMPLLPAYVVDHRLDVMAWNGAASALFGAGFGSGRADNTARLTFLDPESRRTQLTWEQFARETVGALRSASARHRDDRRLRAVVAELRAGSREFDLWWEDRTVRERSHGSKRIRHPVGGELSVCYDLLAATDGSDQRLVILTPADEATERAVRLLVADYSQGAVGGPNQVLRAARTA</sequence>
<accession>A0ABN1VYE1</accession>